<evidence type="ECO:0000313" key="12">
    <source>
        <dbReference type="Proteomes" id="UP000008225"/>
    </source>
</evidence>
<dbReference type="InterPro" id="IPR035963">
    <property type="entry name" value="FERM_2"/>
</dbReference>
<feature type="compositionally biased region" description="Polar residues" evidence="8">
    <location>
        <begin position="1012"/>
        <end position="1040"/>
    </location>
</feature>
<dbReference type="OrthoDB" id="5859304at2759"/>
<feature type="compositionally biased region" description="Low complexity" evidence="8">
    <location>
        <begin position="774"/>
        <end position="786"/>
    </location>
</feature>
<dbReference type="CDD" id="cd14473">
    <property type="entry name" value="FERM_B-lobe"/>
    <property type="match status" value="1"/>
</dbReference>
<feature type="region of interest" description="Disordered" evidence="8">
    <location>
        <begin position="758"/>
        <end position="875"/>
    </location>
</feature>
<keyword evidence="3" id="KW-1003">Cell membrane</keyword>
<evidence type="ECO:0000256" key="4">
    <source>
        <dbReference type="ARBA" id="ARBA00022490"/>
    </source>
</evidence>
<dbReference type="Ensembl" id="ENSCJAT00000095919.2">
    <property type="protein sequence ID" value="ENSCJAP00000071247.2"/>
    <property type="gene ID" value="ENSCJAG00000010556.5"/>
</dbReference>
<comment type="function">
    <text evidence="6">Stabilizes membrane-bound GPSM1, and thereby promotes its interaction with GNAI1.</text>
</comment>
<dbReference type="Gene3D" id="2.30.29.30">
    <property type="entry name" value="Pleckstrin-homology domain (PH domain)/Phosphotyrosine-binding domain (PTB)"/>
    <property type="match status" value="1"/>
</dbReference>
<dbReference type="CTD" id="22844"/>
<dbReference type="FunFam" id="2.30.29.30:FF:000066">
    <property type="entry name" value="FERM and PDZ domain-containing protein 4"/>
    <property type="match status" value="1"/>
</dbReference>
<feature type="compositionally biased region" description="Basic and acidic residues" evidence="8">
    <location>
        <begin position="1043"/>
        <end position="1054"/>
    </location>
</feature>
<dbReference type="GO" id="GO:0036367">
    <property type="term" value="P:light adaption"/>
    <property type="evidence" value="ECO:0007669"/>
    <property type="project" value="Ensembl"/>
</dbReference>
<evidence type="ECO:0000256" key="6">
    <source>
        <dbReference type="ARBA" id="ARBA00057146"/>
    </source>
</evidence>
<dbReference type="InterPro" id="IPR036034">
    <property type="entry name" value="PDZ_sf"/>
</dbReference>
<dbReference type="SUPFAM" id="SSF50156">
    <property type="entry name" value="PDZ domain-like"/>
    <property type="match status" value="1"/>
</dbReference>
<feature type="region of interest" description="Disordered" evidence="8">
    <location>
        <begin position="1111"/>
        <end position="1192"/>
    </location>
</feature>
<feature type="region of interest" description="Disordered" evidence="8">
    <location>
        <begin position="996"/>
        <end position="1065"/>
    </location>
</feature>
<feature type="compositionally biased region" description="Polar residues" evidence="8">
    <location>
        <begin position="840"/>
        <end position="858"/>
    </location>
</feature>
<protein>
    <recommendedName>
        <fullName evidence="7">FERM and PDZ domain-containing protein 1</fullName>
    </recommendedName>
</protein>
<dbReference type="GO" id="GO:0090150">
    <property type="term" value="P:establishment of protein localization to membrane"/>
    <property type="evidence" value="ECO:0007669"/>
    <property type="project" value="Ensembl"/>
</dbReference>
<evidence type="ECO:0000256" key="2">
    <source>
        <dbReference type="ARBA" id="ARBA00004514"/>
    </source>
</evidence>
<reference evidence="11" key="3">
    <citation type="submission" date="2025-09" db="UniProtKB">
        <authorList>
            <consortium name="Ensembl"/>
        </authorList>
    </citation>
    <scope>IDENTIFICATION</scope>
</reference>
<dbReference type="InterPro" id="IPR014352">
    <property type="entry name" value="FERM/acyl-CoA-bd_prot_sf"/>
</dbReference>
<dbReference type="CDD" id="cd13183">
    <property type="entry name" value="FERM_C_FRMPD1_FRMPD3_FRMPD4"/>
    <property type="match status" value="1"/>
</dbReference>
<dbReference type="GO" id="GO:0005829">
    <property type="term" value="C:cytosol"/>
    <property type="evidence" value="ECO:0007669"/>
    <property type="project" value="UniProtKB-SubCell"/>
</dbReference>
<dbReference type="InterPro" id="IPR001478">
    <property type="entry name" value="PDZ"/>
</dbReference>
<dbReference type="InterPro" id="IPR019749">
    <property type="entry name" value="Band_41_domain"/>
</dbReference>
<keyword evidence="4" id="KW-0963">Cytoplasm</keyword>
<dbReference type="InterPro" id="IPR000299">
    <property type="entry name" value="FERM_domain"/>
</dbReference>
<keyword evidence="5" id="KW-0472">Membrane</keyword>
<dbReference type="Gene3D" id="2.30.42.10">
    <property type="match status" value="1"/>
</dbReference>
<evidence type="ECO:0000259" key="10">
    <source>
        <dbReference type="PROSITE" id="PS50106"/>
    </source>
</evidence>
<dbReference type="SUPFAM" id="SSF54236">
    <property type="entry name" value="Ubiquitin-like"/>
    <property type="match status" value="1"/>
</dbReference>
<feature type="region of interest" description="Disordered" evidence="8">
    <location>
        <begin position="1385"/>
        <end position="1407"/>
    </location>
</feature>
<dbReference type="SUPFAM" id="SSF50729">
    <property type="entry name" value="PH domain-like"/>
    <property type="match status" value="1"/>
</dbReference>
<feature type="compositionally biased region" description="Low complexity" evidence="8">
    <location>
        <begin position="1396"/>
        <end position="1407"/>
    </location>
</feature>
<feature type="compositionally biased region" description="Polar residues" evidence="8">
    <location>
        <begin position="758"/>
        <end position="773"/>
    </location>
</feature>
<dbReference type="InterPro" id="IPR011993">
    <property type="entry name" value="PH-like_dom_sf"/>
</dbReference>
<dbReference type="GO" id="GO:0032991">
    <property type="term" value="C:protein-containing complex"/>
    <property type="evidence" value="ECO:0007669"/>
    <property type="project" value="Ensembl"/>
</dbReference>
<gene>
    <name evidence="11" type="primary">FRMPD1</name>
</gene>
<feature type="compositionally biased region" description="Low complexity" evidence="8">
    <location>
        <begin position="1000"/>
        <end position="1011"/>
    </location>
</feature>
<reference evidence="11" key="1">
    <citation type="submission" date="2009-03" db="EMBL/GenBank/DDBJ databases">
        <authorList>
            <person name="Warren W."/>
            <person name="Ye L."/>
            <person name="Minx P."/>
            <person name="Worley K."/>
            <person name="Gibbs R."/>
            <person name="Wilson R.K."/>
        </authorList>
    </citation>
    <scope>NUCLEOTIDE SEQUENCE [LARGE SCALE GENOMIC DNA]</scope>
</reference>
<feature type="region of interest" description="Disordered" evidence="8">
    <location>
        <begin position="673"/>
        <end position="696"/>
    </location>
</feature>
<feature type="region of interest" description="Disordered" evidence="8">
    <location>
        <begin position="957"/>
        <end position="978"/>
    </location>
</feature>
<evidence type="ECO:0000256" key="3">
    <source>
        <dbReference type="ARBA" id="ARBA00022475"/>
    </source>
</evidence>
<dbReference type="RefSeq" id="XP_035108213.1">
    <property type="nucleotide sequence ID" value="XM_035252322.2"/>
</dbReference>
<keyword evidence="12" id="KW-1185">Reference proteome</keyword>
<feature type="compositionally biased region" description="Polar residues" evidence="8">
    <location>
        <begin position="1223"/>
        <end position="1235"/>
    </location>
</feature>
<dbReference type="Bgee" id="ENSCJAG00000010556">
    <property type="expression patterns" value="Expressed in testis and 3 other cell types or tissues"/>
</dbReference>
<dbReference type="Proteomes" id="UP000008225">
    <property type="component" value="Chromosome 1"/>
</dbReference>
<evidence type="ECO:0000256" key="5">
    <source>
        <dbReference type="ARBA" id="ARBA00023136"/>
    </source>
</evidence>
<feature type="compositionally biased region" description="Basic and acidic residues" evidence="8">
    <location>
        <begin position="1141"/>
        <end position="1175"/>
    </location>
</feature>
<dbReference type="SMART" id="SM00295">
    <property type="entry name" value="B41"/>
    <property type="match status" value="1"/>
</dbReference>
<proteinExistence type="predicted"/>
<organism evidence="11 12">
    <name type="scientific">Callithrix jacchus</name>
    <name type="common">White-tufted-ear marmoset</name>
    <name type="synonym">Simia Jacchus</name>
    <dbReference type="NCBI Taxonomy" id="9483"/>
    <lineage>
        <taxon>Eukaryota</taxon>
        <taxon>Metazoa</taxon>
        <taxon>Chordata</taxon>
        <taxon>Craniata</taxon>
        <taxon>Vertebrata</taxon>
        <taxon>Euteleostomi</taxon>
        <taxon>Mammalia</taxon>
        <taxon>Eutheria</taxon>
        <taxon>Euarchontoglires</taxon>
        <taxon>Primates</taxon>
        <taxon>Haplorrhini</taxon>
        <taxon>Platyrrhini</taxon>
        <taxon>Cebidae</taxon>
        <taxon>Callitrichinae</taxon>
        <taxon>Callithrix</taxon>
        <taxon>Callithrix</taxon>
    </lineage>
</organism>
<dbReference type="Pfam" id="PF00373">
    <property type="entry name" value="FERM_M"/>
    <property type="match status" value="1"/>
</dbReference>
<accession>A0A5F4W251</accession>
<dbReference type="SMART" id="SM00228">
    <property type="entry name" value="PDZ"/>
    <property type="match status" value="1"/>
</dbReference>
<dbReference type="InterPro" id="IPR029071">
    <property type="entry name" value="Ubiquitin-like_domsf"/>
</dbReference>
<sequence length="1613" mass="177557">MEELETSLFQTRKAHRIEQMVARWLRRSRDSSGRAKVAAADGPPRNPAQTLIPVRHTVKIDKDALLQDYGFHISESLPLTVVAVTAGGSAHGKLFPGDQILQMNNEPAEDLSWERAVDILREAEDSLSITVVRCTSGDYRRLYPMLCKNEGILLYPQNPGLPIWTPIFKGKMNLVGSDLFLGVPKSSFLTEEKRARLKTNPVKVHFAEEVLISGHSQGNSLLCMPNVLKLYLENGQTKAFKFEANTTVKDIILTVKEKLSIRSIEYFALALEEQYSISRLHLLHEEELIQQVVEREESHDYRCLFRVCFVPKDPLDLLKEDPVAFEYLYLQSCSDVLQERFAVEMKCSSALRLAALHIQERIYACAQPQKISLKYIEKDWGIENFISPTLLRNMKGKDIKKAISFHMKRNQNLLEPRQKQLISAAQLRLNYLQILGELKTYGGRIFNATLMLQDRESYIALLVGAKYGISQIINSKLNIMSTLAEFASISRVELKEESEKVGMVKVYLQDVKVLTLLLESNSAKDLACLIAGYYRLLVDPVTSIFLWPGNKQVHRVSAEEGYESRPCSDSEESSEVDCVLEPLSDRRLVKLGPCRSLIKEEQPTGNSPTPEVARRGPSTCGASSMTDSAESEASDSANTESRGYRTSGSSESMDALEEDDLDACSSSRSAFFHLGSPGLPESIDSDSQEERSRTETSGFLCLLDLAQKANPQCQKTEFSESAALETFGWAPELSTVRLDPRLYEGSHADYYSLCSSISPGSHLSDSSESTASRQGGAPPAWGQQGWTEAQSSSMLESLALHPPLAFEDGSSDEEYYDAADKLTPPGPPSGPRAVSAAEPSATSLQNKASACSPENSLPSGLDGRETSRRGGVKKYAKTLRKRRSFLQTDYTSQVSFPLVPSASLESVDGVCYYDREPYLALGAPSPTVSSLQDMQGEPGLLETKALGLLAPLRETKSSNPASRVMEMEPETMETKSVIDSRVSSISAIRFRIDPNSKENSGVVPVASSSASTPHCSNPGSSGPDTAQASPSQILSPSQDPDSTDPKELAIEHGDSSSSLSSGDPNPDRVCLAINLGLLNVSQGDTLELGQVQLEMGLESVCTNHIQETAPKYKEPLLSPGDEPRSDECGINPGEKIASIPTKEEQQGQLSLERDREVTNKNGSDRFQEESRKDSGDSPADVSNNISQTLDVSSPAGKIVTSFSLDAPVTGTEQIPPHPPRDPQGQSRETQGQACQAQEQKLLVELDLDPDFFLGKQTEGMKVGEIIPNHVTGEDTAPRDTPEWVCFNPRPSLPEPLPCLQEDPHLETSNHCLLSESKSDSSSICLPADKSFLCFAPESHPEVSAIRMATSLGFAGMNEMVSPRIGMEQCSCQFSYATCFRGLQPETEEEDRDLETHPTAPLTSPPSAASPMVLPWRPARAHSCSTAPLSRKSHIWPEYCSRALRQLKATPASTPEGFIQLMESLLELQDILETSWGIGNKHPPEKCTWYFTESRSRLCMGSQKLLSSCQHVIRMDQSPEEMQGAVRDTFQHLVQLAGLCFQFTDCSRCSTRHKEAAGNLRDVVYTYHQFVEAAKSTCERGYHDLSVKLLARQCTALTAAVFCLTQKFRASTAL</sequence>
<dbReference type="SUPFAM" id="SSF47031">
    <property type="entry name" value="Second domain of FERM"/>
    <property type="match status" value="1"/>
</dbReference>
<dbReference type="FunFam" id="1.20.80.10:FF:000009">
    <property type="entry name" value="FERM and PDZ domain containing 4"/>
    <property type="match status" value="1"/>
</dbReference>
<dbReference type="PROSITE" id="PS50106">
    <property type="entry name" value="PDZ"/>
    <property type="match status" value="1"/>
</dbReference>
<evidence type="ECO:0000313" key="11">
    <source>
        <dbReference type="Ensembl" id="ENSCJAP00000071247.2"/>
    </source>
</evidence>
<feature type="compositionally biased region" description="Polar residues" evidence="8">
    <location>
        <begin position="1180"/>
        <end position="1191"/>
    </location>
</feature>
<feature type="region of interest" description="Disordered" evidence="8">
    <location>
        <begin position="1208"/>
        <end position="1235"/>
    </location>
</feature>
<dbReference type="OMA" id="ESMDDVC"/>
<feature type="domain" description="PDZ" evidence="10">
    <location>
        <begin position="57"/>
        <end position="135"/>
    </location>
</feature>
<dbReference type="InterPro" id="IPR041779">
    <property type="entry name" value="FRMPD1/3/4_FERM_C"/>
</dbReference>
<dbReference type="GO" id="GO:0008277">
    <property type="term" value="P:regulation of G protein-coupled receptor signaling pathway"/>
    <property type="evidence" value="ECO:0007669"/>
    <property type="project" value="Ensembl"/>
</dbReference>
<dbReference type="InterPro" id="IPR019748">
    <property type="entry name" value="FERM_central"/>
</dbReference>
<dbReference type="GO" id="GO:0015031">
    <property type="term" value="P:protein transport"/>
    <property type="evidence" value="ECO:0007669"/>
    <property type="project" value="Ensembl"/>
</dbReference>
<dbReference type="GeneID" id="100410144"/>
<dbReference type="Pfam" id="PF00595">
    <property type="entry name" value="PDZ"/>
    <property type="match status" value="1"/>
</dbReference>
<dbReference type="GeneTree" id="ENSGT00950000183035"/>
<comment type="subcellular location">
    <subcellularLocation>
        <location evidence="1">Cell membrane</location>
        <topology evidence="1">Peripheral membrane protein</topology>
        <orientation evidence="1">Cytoplasmic side</orientation>
    </subcellularLocation>
    <subcellularLocation>
        <location evidence="2">Cytoplasm</location>
        <location evidence="2">Cytosol</location>
    </subcellularLocation>
</comment>
<dbReference type="CDD" id="cd21942">
    <property type="entry name" value="LGNbd_FRMPD1"/>
    <property type="match status" value="1"/>
</dbReference>
<dbReference type="PANTHER" id="PTHR46221">
    <property type="entry name" value="FERM AND PDZ DOMAIN-CONTAINING PROTEIN FAMILY MEMBER"/>
    <property type="match status" value="1"/>
</dbReference>
<dbReference type="GO" id="GO:0005886">
    <property type="term" value="C:plasma membrane"/>
    <property type="evidence" value="ECO:0007669"/>
    <property type="project" value="UniProtKB-SubCell"/>
</dbReference>
<dbReference type="RefSeq" id="XP_035108207.1">
    <property type="nucleotide sequence ID" value="XM_035252316.2"/>
</dbReference>
<evidence type="ECO:0000256" key="8">
    <source>
        <dbReference type="SAM" id="MobiDB-lite"/>
    </source>
</evidence>
<dbReference type="FunFam" id="3.10.20.90:FF:000203">
    <property type="entry name" value="FERM and PDZ domain containing 1"/>
    <property type="match status" value="1"/>
</dbReference>
<reference evidence="11" key="2">
    <citation type="submission" date="2025-08" db="UniProtKB">
        <authorList>
            <consortium name="Ensembl"/>
        </authorList>
    </citation>
    <scope>IDENTIFICATION</scope>
</reference>
<dbReference type="FunFam" id="2.30.42.10:FF:000168">
    <property type="entry name" value="FERM and PDZ domain-containing protein 1"/>
    <property type="match status" value="1"/>
</dbReference>
<feature type="domain" description="FERM" evidence="9">
    <location>
        <begin position="226"/>
        <end position="541"/>
    </location>
</feature>
<dbReference type="CDD" id="cd17168">
    <property type="entry name" value="FERM_F1_FRMPD1"/>
    <property type="match status" value="1"/>
</dbReference>
<dbReference type="Gene3D" id="1.20.80.10">
    <property type="match status" value="1"/>
</dbReference>
<name>A0A5F4W251_CALJA</name>
<dbReference type="RefSeq" id="XP_035108219.1">
    <property type="nucleotide sequence ID" value="XM_035252328.2"/>
</dbReference>
<evidence type="ECO:0000259" key="9">
    <source>
        <dbReference type="PROSITE" id="PS50057"/>
    </source>
</evidence>
<dbReference type="CDD" id="cd06769">
    <property type="entry name" value="PDZ_FRMPD1_3_4-like"/>
    <property type="match status" value="1"/>
</dbReference>
<feature type="region of interest" description="Disordered" evidence="8">
    <location>
        <begin position="599"/>
        <end position="660"/>
    </location>
</feature>
<dbReference type="Gene3D" id="3.10.20.90">
    <property type="entry name" value="Phosphatidylinositol 3-kinase Catalytic Subunit, Chain A, domain 1"/>
    <property type="match status" value="1"/>
</dbReference>
<dbReference type="PANTHER" id="PTHR46221:SF2">
    <property type="entry name" value="FERM AND PDZ DOMAIN-CONTAINING PROTEIN 1"/>
    <property type="match status" value="1"/>
</dbReference>
<dbReference type="PROSITE" id="PS50057">
    <property type="entry name" value="FERM_3"/>
    <property type="match status" value="1"/>
</dbReference>
<dbReference type="GO" id="GO:0005938">
    <property type="term" value="C:cell cortex"/>
    <property type="evidence" value="ECO:0007669"/>
    <property type="project" value="Ensembl"/>
</dbReference>
<evidence type="ECO:0000256" key="1">
    <source>
        <dbReference type="ARBA" id="ARBA00004413"/>
    </source>
</evidence>
<evidence type="ECO:0000256" key="7">
    <source>
        <dbReference type="ARBA" id="ARBA00070891"/>
    </source>
</evidence>
<dbReference type="KEGG" id="cjc:100410144"/>